<dbReference type="InterPro" id="IPR007712">
    <property type="entry name" value="RelE/ParE_toxin"/>
</dbReference>
<gene>
    <name evidence="2" type="ORF">KK060_16140</name>
</gene>
<sequence length="82" mass="9819">MSYCLIVKPLAEKDIEEIYSWYNQQRVGLGDIFLTELERSFDFIEKGPAQYQVRYKEVRMTQIKSFPICVHYTIEEDTILFT</sequence>
<reference evidence="2 3" key="1">
    <citation type="submission" date="2021-05" db="EMBL/GenBank/DDBJ databases">
        <title>A Polyphasic approach of four new species of the genus Ohtaekwangia: Ohtaekwangia histidinii sp. nov., Ohtaekwangia cretensis sp. nov., Ohtaekwangia indiensis sp. nov., Ohtaekwangia reichenbachii sp. nov. from diverse environment.</title>
        <authorList>
            <person name="Octaviana S."/>
        </authorList>
    </citation>
    <scope>NUCLEOTIDE SEQUENCE [LARGE SCALE GENOMIC DNA]</scope>
    <source>
        <strain evidence="2 3">PWU20</strain>
    </source>
</reference>
<organism evidence="2 3">
    <name type="scientific">Chryseosolibacter indicus</name>
    <dbReference type="NCBI Taxonomy" id="2782351"/>
    <lineage>
        <taxon>Bacteria</taxon>
        <taxon>Pseudomonadati</taxon>
        <taxon>Bacteroidota</taxon>
        <taxon>Cytophagia</taxon>
        <taxon>Cytophagales</taxon>
        <taxon>Chryseotaleaceae</taxon>
        <taxon>Chryseosolibacter</taxon>
    </lineage>
</organism>
<proteinExistence type="predicted"/>
<evidence type="ECO:0000256" key="1">
    <source>
        <dbReference type="ARBA" id="ARBA00022649"/>
    </source>
</evidence>
<dbReference type="EMBL" id="JAHESD010000040">
    <property type="protein sequence ID" value="MBT1704826.1"/>
    <property type="molecule type" value="Genomic_DNA"/>
</dbReference>
<dbReference type="Gene3D" id="3.30.2310.20">
    <property type="entry name" value="RelE-like"/>
    <property type="match status" value="1"/>
</dbReference>
<dbReference type="InterPro" id="IPR035093">
    <property type="entry name" value="RelE/ParE_toxin_dom_sf"/>
</dbReference>
<keyword evidence="3" id="KW-1185">Reference proteome</keyword>
<dbReference type="Pfam" id="PF05016">
    <property type="entry name" value="ParE_toxin"/>
    <property type="match status" value="1"/>
</dbReference>
<evidence type="ECO:0000313" key="3">
    <source>
        <dbReference type="Proteomes" id="UP000772618"/>
    </source>
</evidence>
<evidence type="ECO:0000313" key="2">
    <source>
        <dbReference type="EMBL" id="MBT1704826.1"/>
    </source>
</evidence>
<protein>
    <submittedName>
        <fullName evidence="2">Type II toxin-antitoxin system RelE/ParE family toxin</fullName>
    </submittedName>
</protein>
<comment type="caution">
    <text evidence="2">The sequence shown here is derived from an EMBL/GenBank/DDBJ whole genome shotgun (WGS) entry which is preliminary data.</text>
</comment>
<accession>A0ABS5VU14</accession>
<keyword evidence="1" id="KW-1277">Toxin-antitoxin system</keyword>
<dbReference type="Proteomes" id="UP000772618">
    <property type="component" value="Unassembled WGS sequence"/>
</dbReference>
<dbReference type="RefSeq" id="WP_367397498.1">
    <property type="nucleotide sequence ID" value="NZ_JAHESD010000040.1"/>
</dbReference>
<name>A0ABS5VU14_9BACT</name>